<feature type="region of interest" description="Disordered" evidence="1">
    <location>
        <begin position="187"/>
        <end position="226"/>
    </location>
</feature>
<evidence type="ECO:0000259" key="4">
    <source>
        <dbReference type="PROSITE" id="PS51212"/>
    </source>
</evidence>
<feature type="compositionally biased region" description="Polar residues" evidence="1">
    <location>
        <begin position="415"/>
        <end position="443"/>
    </location>
</feature>
<evidence type="ECO:0000256" key="3">
    <source>
        <dbReference type="SAM" id="SignalP"/>
    </source>
</evidence>
<dbReference type="InterPro" id="IPR002889">
    <property type="entry name" value="WSC_carb-bd"/>
</dbReference>
<keyword evidence="2" id="KW-0472">Membrane</keyword>
<dbReference type="GO" id="GO:0005886">
    <property type="term" value="C:plasma membrane"/>
    <property type="evidence" value="ECO:0007669"/>
    <property type="project" value="EnsemblFungi"/>
</dbReference>
<dbReference type="InterPro" id="IPR007567">
    <property type="entry name" value="Mid2_dom"/>
</dbReference>
<dbReference type="SMART" id="SM00321">
    <property type="entry name" value="WSC"/>
    <property type="match status" value="1"/>
</dbReference>
<keyword evidence="2" id="KW-0812">Transmembrane</keyword>
<dbReference type="PROSITE" id="PS51212">
    <property type="entry name" value="WSC"/>
    <property type="match status" value="1"/>
</dbReference>
<dbReference type="GeneID" id="13885062"/>
<gene>
    <name evidence="5" type="primary">KAFR0C01500</name>
    <name evidence="5" type="ORF">KAFR_0C01500</name>
</gene>
<dbReference type="Proteomes" id="UP000005220">
    <property type="component" value="Chromosome 3"/>
</dbReference>
<dbReference type="AlphaFoldDB" id="H2ARZ3"/>
<dbReference type="GO" id="GO:0000425">
    <property type="term" value="P:pexophagy"/>
    <property type="evidence" value="ECO:0007669"/>
    <property type="project" value="EnsemblFungi"/>
</dbReference>
<name>H2ARZ3_KAZAF</name>
<proteinExistence type="predicted"/>
<dbReference type="HOGENOM" id="CLU_024893_1_0_1"/>
<evidence type="ECO:0000313" key="5">
    <source>
        <dbReference type="EMBL" id="CCF57143.1"/>
    </source>
</evidence>
<dbReference type="eggNOG" id="KOG4157">
    <property type="taxonomic scope" value="Eukaryota"/>
</dbReference>
<keyword evidence="6" id="KW-1185">Reference proteome</keyword>
<accession>H2ARZ3</accession>
<keyword evidence="2" id="KW-1133">Transmembrane helix</keyword>
<feature type="signal peptide" evidence="3">
    <location>
        <begin position="1"/>
        <end position="22"/>
    </location>
</feature>
<dbReference type="STRING" id="1071382.H2ARZ3"/>
<feature type="domain" description="WSC" evidence="4">
    <location>
        <begin position="25"/>
        <end position="119"/>
    </location>
</feature>
<organism evidence="5 6">
    <name type="scientific">Kazachstania africana (strain ATCC 22294 / BCRC 22015 / CBS 2517 / CECT 1963 / NBRC 1671 / NRRL Y-8276)</name>
    <name type="common">Yeast</name>
    <name type="synonym">Kluyveromyces africanus</name>
    <dbReference type="NCBI Taxonomy" id="1071382"/>
    <lineage>
        <taxon>Eukaryota</taxon>
        <taxon>Fungi</taxon>
        <taxon>Dikarya</taxon>
        <taxon>Ascomycota</taxon>
        <taxon>Saccharomycotina</taxon>
        <taxon>Saccharomycetes</taxon>
        <taxon>Saccharomycetales</taxon>
        <taxon>Saccharomycetaceae</taxon>
        <taxon>Kazachstania</taxon>
    </lineage>
</organism>
<evidence type="ECO:0000313" key="6">
    <source>
        <dbReference type="Proteomes" id="UP000005220"/>
    </source>
</evidence>
<dbReference type="Pfam" id="PF01822">
    <property type="entry name" value="WSC"/>
    <property type="match status" value="1"/>
</dbReference>
<sequence length="520" mass="55064">MHTNSYSYLLLLALPLFNCILALDQYNYQGCYDASALESSITLTSKGSYLYQSVSYCQEQCSNSNVVALLNGNECFCGDSISFIYSLEKLSSSKCDTACGGWPYQTCGGSSAMDVYIDASVSISSQEQSSQISSSTLKTSSSIKASSETQLATKSSISSSSLSSFTTRITLTPSSAKVAALSSSTKSSSRPISVSSSSLIASPTSSTVPLSSSTKQDITTSSTQTPTVSTTTAIQTAISLQQLSSSDLANVPTSTTSPKAAVTSIHYTTKVVVQSVLTTLNQEATTVIVTSTSIMSSYSTATALSAGANSSMNGKSSTGNSNKLSGGAIAGIVIGVVIGFLMILLILVLIFMYWRKQKKKNMMEKSQVDFEENKQFQPYSFGDEDANPIILPEQSSKTSSWIFSNNNAANISNATKRNSGTQSLQSSKGSKTNSLFGRGSTANVPPPTILEKMSYPSTVFEEPGIYANDQDKNIFSATSLPDLGMDNGVLHIVNPDTPDEISTVDFETDLVNDKAANESF</sequence>
<feature type="chain" id="PRO_5003559913" description="WSC domain-containing protein" evidence="3">
    <location>
        <begin position="23"/>
        <end position="520"/>
    </location>
</feature>
<dbReference type="InParanoid" id="H2ARZ3"/>
<feature type="region of interest" description="Disordered" evidence="1">
    <location>
        <begin position="412"/>
        <end position="450"/>
    </location>
</feature>
<dbReference type="Pfam" id="PF04478">
    <property type="entry name" value="Mid2"/>
    <property type="match status" value="1"/>
</dbReference>
<dbReference type="KEGG" id="kaf:KAFR_0C01500"/>
<protein>
    <recommendedName>
        <fullName evidence="4">WSC domain-containing protein</fullName>
    </recommendedName>
</protein>
<reference evidence="5 6" key="1">
    <citation type="journal article" date="2011" name="Proc. Natl. Acad. Sci. U.S.A.">
        <title>Evolutionary erosion of yeast sex chromosomes by mating-type switching accidents.</title>
        <authorList>
            <person name="Gordon J.L."/>
            <person name="Armisen D."/>
            <person name="Proux-Wera E."/>
            <person name="Oheigeartaigh S.S."/>
            <person name="Byrne K.P."/>
            <person name="Wolfe K.H."/>
        </authorList>
    </citation>
    <scope>NUCLEOTIDE SEQUENCE [LARGE SCALE GENOMIC DNA]</scope>
    <source>
        <strain evidence="6">ATCC 22294 / BCRC 22015 / CBS 2517 / CECT 1963 / NBRC 1671 / NRRL Y-8276</strain>
    </source>
</reference>
<dbReference type="GO" id="GO:0007266">
    <property type="term" value="P:Rho protein signal transduction"/>
    <property type="evidence" value="ECO:0007669"/>
    <property type="project" value="EnsemblFungi"/>
</dbReference>
<dbReference type="GO" id="GO:0004888">
    <property type="term" value="F:transmembrane signaling receptor activity"/>
    <property type="evidence" value="ECO:0007669"/>
    <property type="project" value="EnsemblFungi"/>
</dbReference>
<evidence type="ECO:0000256" key="1">
    <source>
        <dbReference type="SAM" id="MobiDB-lite"/>
    </source>
</evidence>
<dbReference type="EMBL" id="HE650823">
    <property type="protein sequence ID" value="CCF57143.1"/>
    <property type="molecule type" value="Genomic_DNA"/>
</dbReference>
<dbReference type="GO" id="GO:0009408">
    <property type="term" value="P:response to heat"/>
    <property type="evidence" value="ECO:0007669"/>
    <property type="project" value="EnsemblFungi"/>
</dbReference>
<dbReference type="OrthoDB" id="2019572at2759"/>
<dbReference type="RefSeq" id="XP_003956278.1">
    <property type="nucleotide sequence ID" value="XM_003956229.1"/>
</dbReference>
<keyword evidence="3" id="KW-0732">Signal</keyword>
<feature type="transmembrane region" description="Helical" evidence="2">
    <location>
        <begin position="328"/>
        <end position="354"/>
    </location>
</feature>
<evidence type="ECO:0000256" key="2">
    <source>
        <dbReference type="SAM" id="Phobius"/>
    </source>
</evidence>